<evidence type="ECO:0000313" key="2">
    <source>
        <dbReference type="EMBL" id="ESQ53457.1"/>
    </source>
</evidence>
<sequence length="79" mass="9107">MREQAEETSKAPHETQYQAQNQASNFMQIQNQHTVPFPILRLSSHYNPTPSIHKQHCSQSGEKSCLSTTNMIQQKPELR</sequence>
<dbReference type="Gramene" id="ESQ53457">
    <property type="protein sequence ID" value="ESQ53457"/>
    <property type="gene ID" value="EUTSA_v10027611mg"/>
</dbReference>
<organism evidence="2 3">
    <name type="scientific">Eutrema salsugineum</name>
    <name type="common">Saltwater cress</name>
    <name type="synonym">Sisymbrium salsugineum</name>
    <dbReference type="NCBI Taxonomy" id="72664"/>
    <lineage>
        <taxon>Eukaryota</taxon>
        <taxon>Viridiplantae</taxon>
        <taxon>Streptophyta</taxon>
        <taxon>Embryophyta</taxon>
        <taxon>Tracheophyta</taxon>
        <taxon>Spermatophyta</taxon>
        <taxon>Magnoliopsida</taxon>
        <taxon>eudicotyledons</taxon>
        <taxon>Gunneridae</taxon>
        <taxon>Pentapetalae</taxon>
        <taxon>rosids</taxon>
        <taxon>malvids</taxon>
        <taxon>Brassicales</taxon>
        <taxon>Brassicaceae</taxon>
        <taxon>Eutremeae</taxon>
        <taxon>Eutrema</taxon>
    </lineage>
</organism>
<accession>V4ME02</accession>
<protein>
    <submittedName>
        <fullName evidence="2">Uncharacterized protein</fullName>
    </submittedName>
</protein>
<feature type="compositionally biased region" description="Polar residues" evidence="1">
    <location>
        <begin position="50"/>
        <end position="73"/>
    </location>
</feature>
<feature type="region of interest" description="Disordered" evidence="1">
    <location>
        <begin position="50"/>
        <end position="79"/>
    </location>
</feature>
<keyword evidence="3" id="KW-1185">Reference proteome</keyword>
<evidence type="ECO:0000256" key="1">
    <source>
        <dbReference type="SAM" id="MobiDB-lite"/>
    </source>
</evidence>
<dbReference type="EMBL" id="KI517384">
    <property type="protein sequence ID" value="ESQ53457.1"/>
    <property type="molecule type" value="Genomic_DNA"/>
</dbReference>
<name>V4ME02_EUTSA</name>
<evidence type="ECO:0000313" key="3">
    <source>
        <dbReference type="Proteomes" id="UP000030689"/>
    </source>
</evidence>
<proteinExistence type="predicted"/>
<reference evidence="2 3" key="1">
    <citation type="journal article" date="2013" name="Front. Plant Sci.">
        <title>The Reference Genome of the Halophytic Plant Eutrema salsugineum.</title>
        <authorList>
            <person name="Yang R."/>
            <person name="Jarvis D.E."/>
            <person name="Chen H."/>
            <person name="Beilstein M.A."/>
            <person name="Grimwood J."/>
            <person name="Jenkins J."/>
            <person name="Shu S."/>
            <person name="Prochnik S."/>
            <person name="Xin M."/>
            <person name="Ma C."/>
            <person name="Schmutz J."/>
            <person name="Wing R.A."/>
            <person name="Mitchell-Olds T."/>
            <person name="Schumaker K.S."/>
            <person name="Wang X."/>
        </authorList>
    </citation>
    <scope>NUCLEOTIDE SEQUENCE [LARGE SCALE GENOMIC DNA]</scope>
</reference>
<dbReference type="AlphaFoldDB" id="V4ME02"/>
<gene>
    <name evidence="2" type="ORF">EUTSA_v10027611mg</name>
</gene>
<dbReference type="Proteomes" id="UP000030689">
    <property type="component" value="Unassembled WGS sequence"/>
</dbReference>
<dbReference type="KEGG" id="eus:EUTSA_v10027611mg"/>